<evidence type="ECO:0000256" key="10">
    <source>
        <dbReference type="ARBA" id="ARBA00022840"/>
    </source>
</evidence>
<accession>A0ABQ4XS53</accession>
<keyword evidence="6" id="KW-0547">Nucleotide-binding</keyword>
<keyword evidence="13" id="KW-0695">RNA-directed DNA polymerase</keyword>
<keyword evidence="15" id="KW-0917">Virion maturation</keyword>
<dbReference type="PROSITE" id="PS50994">
    <property type="entry name" value="INTEGRASE"/>
    <property type="match status" value="1"/>
</dbReference>
<evidence type="ECO:0000256" key="7">
    <source>
        <dbReference type="ARBA" id="ARBA00022750"/>
    </source>
</evidence>
<reference evidence="20" key="2">
    <citation type="submission" date="2022-01" db="EMBL/GenBank/DDBJ databases">
        <authorList>
            <person name="Yamashiro T."/>
            <person name="Shiraishi A."/>
            <person name="Satake H."/>
            <person name="Nakayama K."/>
        </authorList>
    </citation>
    <scope>NUCLEOTIDE SEQUENCE</scope>
</reference>
<dbReference type="InterPro" id="IPR013103">
    <property type="entry name" value="RVT_2"/>
</dbReference>
<reference evidence="20" key="1">
    <citation type="journal article" date="2022" name="Int. J. Mol. Sci.">
        <title>Draft Genome of Tanacetum Coccineum: Genomic Comparison of Closely Related Tanacetum-Family Plants.</title>
        <authorList>
            <person name="Yamashiro T."/>
            <person name="Shiraishi A."/>
            <person name="Nakayama K."/>
            <person name="Satake H."/>
        </authorList>
    </citation>
    <scope>NUCLEOTIDE SEQUENCE</scope>
</reference>
<evidence type="ECO:0000256" key="8">
    <source>
        <dbReference type="ARBA" id="ARBA00022759"/>
    </source>
</evidence>
<feature type="compositionally biased region" description="Basic residues" evidence="18">
    <location>
        <begin position="27"/>
        <end position="37"/>
    </location>
</feature>
<comment type="caution">
    <text evidence="20">The sequence shown here is derived from an EMBL/GenBank/DDBJ whole genome shotgun (WGS) entry which is preliminary data.</text>
</comment>
<dbReference type="Pfam" id="PF07727">
    <property type="entry name" value="RVT_2"/>
    <property type="match status" value="1"/>
</dbReference>
<evidence type="ECO:0000313" key="20">
    <source>
        <dbReference type="EMBL" id="GJS68144.1"/>
    </source>
</evidence>
<evidence type="ECO:0000256" key="6">
    <source>
        <dbReference type="ARBA" id="ARBA00022741"/>
    </source>
</evidence>
<keyword evidence="21" id="KW-1185">Reference proteome</keyword>
<dbReference type="InterPro" id="IPR012337">
    <property type="entry name" value="RNaseH-like_sf"/>
</dbReference>
<organism evidence="20 21">
    <name type="scientific">Tanacetum coccineum</name>
    <dbReference type="NCBI Taxonomy" id="301880"/>
    <lineage>
        <taxon>Eukaryota</taxon>
        <taxon>Viridiplantae</taxon>
        <taxon>Streptophyta</taxon>
        <taxon>Embryophyta</taxon>
        <taxon>Tracheophyta</taxon>
        <taxon>Spermatophyta</taxon>
        <taxon>Magnoliopsida</taxon>
        <taxon>eudicotyledons</taxon>
        <taxon>Gunneridae</taxon>
        <taxon>Pentapetalae</taxon>
        <taxon>asterids</taxon>
        <taxon>campanulids</taxon>
        <taxon>Asterales</taxon>
        <taxon>Asteraceae</taxon>
        <taxon>Asteroideae</taxon>
        <taxon>Anthemideae</taxon>
        <taxon>Anthemidinae</taxon>
        <taxon>Tanacetum</taxon>
    </lineage>
</organism>
<evidence type="ECO:0000256" key="2">
    <source>
        <dbReference type="ARBA" id="ARBA00022612"/>
    </source>
</evidence>
<dbReference type="SUPFAM" id="SSF56672">
    <property type="entry name" value="DNA/RNA polymerases"/>
    <property type="match status" value="1"/>
</dbReference>
<evidence type="ECO:0000256" key="5">
    <source>
        <dbReference type="ARBA" id="ARBA00022723"/>
    </source>
</evidence>
<dbReference type="InterPro" id="IPR036397">
    <property type="entry name" value="RNaseH_sf"/>
</dbReference>
<keyword evidence="11" id="KW-0460">Magnesium</keyword>
<proteinExistence type="predicted"/>
<dbReference type="Proteomes" id="UP001151760">
    <property type="component" value="Unassembled WGS sequence"/>
</dbReference>
<keyword evidence="14" id="KW-0808">Transferase</keyword>
<evidence type="ECO:0000259" key="19">
    <source>
        <dbReference type="PROSITE" id="PS50994"/>
    </source>
</evidence>
<keyword evidence="2" id="KW-1188">Viral release from host cell</keyword>
<keyword evidence="16" id="KW-0233">DNA recombination</keyword>
<dbReference type="SUPFAM" id="SSF53098">
    <property type="entry name" value="Ribonuclease H-like"/>
    <property type="match status" value="1"/>
</dbReference>
<keyword evidence="14" id="KW-0548">Nucleotidyltransferase</keyword>
<keyword evidence="14" id="KW-0239">DNA-directed DNA polymerase</keyword>
<keyword evidence="10" id="KW-0067">ATP-binding</keyword>
<dbReference type="EMBL" id="BQNB010009769">
    <property type="protein sequence ID" value="GJS68144.1"/>
    <property type="molecule type" value="Genomic_DNA"/>
</dbReference>
<dbReference type="InterPro" id="IPR001584">
    <property type="entry name" value="Integrase_cat-core"/>
</dbReference>
<evidence type="ECO:0000256" key="3">
    <source>
        <dbReference type="ARBA" id="ARBA00022670"/>
    </source>
</evidence>
<keyword evidence="8" id="KW-0255">Endonuclease</keyword>
<feature type="domain" description="Integrase catalytic" evidence="19">
    <location>
        <begin position="228"/>
        <end position="325"/>
    </location>
</feature>
<name>A0ABQ4XS53_9ASTR</name>
<dbReference type="Pfam" id="PF22936">
    <property type="entry name" value="Pol_BBD"/>
    <property type="match status" value="1"/>
</dbReference>
<comment type="function">
    <text evidence="1">The aspartyl protease (PR) mediates the proteolytic cleavages of the Gag and Gag-Pol polyproteins after assembly of the VLP.</text>
</comment>
<dbReference type="PANTHER" id="PTHR42648:SF11">
    <property type="entry name" value="TRANSPOSON TY4-P GAG-POL POLYPROTEIN"/>
    <property type="match status" value="1"/>
</dbReference>
<evidence type="ECO:0000256" key="17">
    <source>
        <dbReference type="ARBA" id="ARBA00023268"/>
    </source>
</evidence>
<dbReference type="InterPro" id="IPR054722">
    <property type="entry name" value="PolX-like_BBD"/>
</dbReference>
<evidence type="ECO:0000256" key="15">
    <source>
        <dbReference type="ARBA" id="ARBA00023113"/>
    </source>
</evidence>
<keyword evidence="12" id="KW-0229">DNA integration</keyword>
<evidence type="ECO:0000256" key="4">
    <source>
        <dbReference type="ARBA" id="ARBA00022722"/>
    </source>
</evidence>
<protein>
    <submittedName>
        <fullName evidence="20">Integrase, catalytic region, zinc finger, CCHC-type containing protein</fullName>
    </submittedName>
</protein>
<keyword evidence="5" id="KW-0479">Metal-binding</keyword>
<sequence length="706" mass="79595">MKCITMDTVKPKVLAPGVNSSTEANRSKPRRNTKKNRILLAKSDNKKNLEDHPRNNKSSLKKVNRVDSSISSKHVVINSSSKSVVQIVLWYLDLGCSKNMMGNRSRLRNFVKKIIETVKFRNDNFGVIMGYGDYVIGDSVISRVYYVEGLGHNLFSIGQFCDSDLEVAFRKHLCYVRDVDGVELLKGSHGSNLYTISVKDMIKSSPICLLSKASKNKSWLLHRRLNHLNFDNDIEFVNQVLTEFYESVGIFHQKFVLQTPQQNGVVETRNHTLVEAAWTMLIFSNSLMFLWAEDVATAWLVPNPVPATPYVPQTNRDLEILFQPMFDEYLKPLSIERPLPLTLAAQVPVISVGTPSSTTIDQDAPSTSYSPLSSKVQAPISYQGVVAGPTFEDNPFSQANNNPFVNVFALEPSSEESSSGDAQLVAKGYRQEDGIDFEESFAPIAQIEAIKIFIANAAIKNINIYQMDVKTAFLNDKLKEEVYVSQPEGFVDPDHPTHVYHLKKALYGLKQAPRMSSKCQMSMMGQMSFFLGLQVSQSLEGIFINQSKYALETLYKYGMDLCEPIDTPMVDRSKLDEDPLGIPVDHARFRSMVGSLMYLTASRPDLVFAIYTDMAIKAYVDADHAGYQDTRRNSKNLLDKERLKADNTVRVNQIVTIFLIMLSIHLLDLYRYPGITSLIHIESYKSPTAVLFDDDTGRISIRHCEY</sequence>
<evidence type="ECO:0000256" key="11">
    <source>
        <dbReference type="ARBA" id="ARBA00022842"/>
    </source>
</evidence>
<dbReference type="InterPro" id="IPR043502">
    <property type="entry name" value="DNA/RNA_pol_sf"/>
</dbReference>
<evidence type="ECO:0000256" key="9">
    <source>
        <dbReference type="ARBA" id="ARBA00022801"/>
    </source>
</evidence>
<evidence type="ECO:0000256" key="13">
    <source>
        <dbReference type="ARBA" id="ARBA00022918"/>
    </source>
</evidence>
<gene>
    <name evidence="20" type="ORF">Tco_0682709</name>
</gene>
<evidence type="ECO:0000313" key="21">
    <source>
        <dbReference type="Proteomes" id="UP001151760"/>
    </source>
</evidence>
<evidence type="ECO:0000256" key="18">
    <source>
        <dbReference type="SAM" id="MobiDB-lite"/>
    </source>
</evidence>
<feature type="region of interest" description="Disordered" evidence="18">
    <location>
        <begin position="15"/>
        <end position="65"/>
    </location>
</feature>
<evidence type="ECO:0000256" key="16">
    <source>
        <dbReference type="ARBA" id="ARBA00023172"/>
    </source>
</evidence>
<keyword evidence="4" id="KW-0540">Nuclease</keyword>
<keyword evidence="9" id="KW-0378">Hydrolase</keyword>
<dbReference type="InterPro" id="IPR039537">
    <property type="entry name" value="Retrotran_Ty1/copia-like"/>
</dbReference>
<feature type="compositionally biased region" description="Basic and acidic residues" evidence="18">
    <location>
        <begin position="43"/>
        <end position="54"/>
    </location>
</feature>
<keyword evidence="3" id="KW-0645">Protease</keyword>
<dbReference type="Gene3D" id="3.30.420.10">
    <property type="entry name" value="Ribonuclease H-like superfamily/Ribonuclease H"/>
    <property type="match status" value="1"/>
</dbReference>
<dbReference type="PANTHER" id="PTHR42648">
    <property type="entry name" value="TRANSPOSASE, PUTATIVE-RELATED"/>
    <property type="match status" value="1"/>
</dbReference>
<evidence type="ECO:0000256" key="1">
    <source>
        <dbReference type="ARBA" id="ARBA00002180"/>
    </source>
</evidence>
<keyword evidence="17" id="KW-0511">Multifunctional enzyme</keyword>
<keyword evidence="7" id="KW-0064">Aspartyl protease</keyword>
<evidence type="ECO:0000256" key="14">
    <source>
        <dbReference type="ARBA" id="ARBA00022932"/>
    </source>
</evidence>
<evidence type="ECO:0000256" key="12">
    <source>
        <dbReference type="ARBA" id="ARBA00022908"/>
    </source>
</evidence>